<keyword evidence="5" id="KW-1185">Reference proteome</keyword>
<gene>
    <name evidence="3" type="ORF">CYJ27_01465</name>
    <name evidence="2" type="ORF">HMPREF3187_00640</name>
</gene>
<proteinExistence type="predicted"/>
<dbReference type="EMBL" id="LSCQ01000028">
    <property type="protein sequence ID" value="KXB37285.1"/>
    <property type="molecule type" value="Genomic_DNA"/>
</dbReference>
<feature type="transmembrane region" description="Helical" evidence="1">
    <location>
        <begin position="81"/>
        <end position="102"/>
    </location>
</feature>
<dbReference type="Proteomes" id="UP000070422">
    <property type="component" value="Unassembled WGS sequence"/>
</dbReference>
<evidence type="ECO:0000256" key="1">
    <source>
        <dbReference type="SAM" id="Phobius"/>
    </source>
</evidence>
<protein>
    <submittedName>
        <fullName evidence="2">Uncharacterized protein</fullName>
    </submittedName>
</protein>
<sequence>MRRSDYRQARKIYEHEKNTHSHPMQYNQNTEEFNRQAFQKACQEKLRSTNFQDLDTNEIFFETQKKRQWSWSSPTQSSKRWGVIFLVLIALILALIVGPMIMRLFNRMVHFSFSYLNF</sequence>
<evidence type="ECO:0000313" key="3">
    <source>
        <dbReference type="EMBL" id="PKY92130.1"/>
    </source>
</evidence>
<evidence type="ECO:0000313" key="5">
    <source>
        <dbReference type="Proteomes" id="UP000234775"/>
    </source>
</evidence>
<dbReference type="AlphaFoldDB" id="A0A133Y2B3"/>
<dbReference type="RefSeq" id="WP_060936654.1">
    <property type="nucleotide sequence ID" value="NZ_CP118095.1"/>
</dbReference>
<name>A0A133Y2B3_9LACT</name>
<dbReference type="OrthoDB" id="2134824at2"/>
<accession>A0A133Y2B3</accession>
<organism evidence="2 4">
    <name type="scientific">Aerococcus christensenii</name>
    <dbReference type="NCBI Taxonomy" id="87541"/>
    <lineage>
        <taxon>Bacteria</taxon>
        <taxon>Bacillati</taxon>
        <taxon>Bacillota</taxon>
        <taxon>Bacilli</taxon>
        <taxon>Lactobacillales</taxon>
        <taxon>Aerococcaceae</taxon>
        <taxon>Aerococcus</taxon>
    </lineage>
</organism>
<keyword evidence="1" id="KW-0472">Membrane</keyword>
<evidence type="ECO:0000313" key="2">
    <source>
        <dbReference type="EMBL" id="KXB37285.1"/>
    </source>
</evidence>
<reference evidence="2 4" key="1">
    <citation type="submission" date="2016-01" db="EMBL/GenBank/DDBJ databases">
        <authorList>
            <person name="Oliw E.H."/>
        </authorList>
    </citation>
    <scope>NUCLEOTIDE SEQUENCE [LARGE SCALE GENOMIC DNA]</scope>
    <source>
        <strain evidence="2 4">KA00635</strain>
    </source>
</reference>
<keyword evidence="1" id="KW-0812">Transmembrane</keyword>
<dbReference type="Proteomes" id="UP000234775">
    <property type="component" value="Unassembled WGS sequence"/>
</dbReference>
<evidence type="ECO:0000313" key="4">
    <source>
        <dbReference type="Proteomes" id="UP000070422"/>
    </source>
</evidence>
<dbReference type="EMBL" id="PKGZ01000001">
    <property type="protein sequence ID" value="PKY92130.1"/>
    <property type="molecule type" value="Genomic_DNA"/>
</dbReference>
<reference evidence="3 5" key="2">
    <citation type="submission" date="2017-12" db="EMBL/GenBank/DDBJ databases">
        <title>Phylogenetic diversity of female urinary microbiome.</title>
        <authorList>
            <person name="Thomas-White K."/>
            <person name="Wolfe A.J."/>
        </authorList>
    </citation>
    <scope>NUCLEOTIDE SEQUENCE [LARGE SCALE GENOMIC DNA]</scope>
    <source>
        <strain evidence="3 5">UMB0844</strain>
    </source>
</reference>
<dbReference type="PATRIC" id="fig|87541.4.peg.640"/>
<comment type="caution">
    <text evidence="2">The sequence shown here is derived from an EMBL/GenBank/DDBJ whole genome shotgun (WGS) entry which is preliminary data.</text>
</comment>
<keyword evidence="1" id="KW-1133">Transmembrane helix</keyword>